<evidence type="ECO:0000256" key="10">
    <source>
        <dbReference type="ARBA" id="ARBA00022833"/>
    </source>
</evidence>
<evidence type="ECO:0000256" key="11">
    <source>
        <dbReference type="ARBA" id="ARBA00022840"/>
    </source>
</evidence>
<evidence type="ECO:0000256" key="13">
    <source>
        <dbReference type="ARBA" id="ARBA00022917"/>
    </source>
</evidence>
<keyword evidence="8" id="KW-0479">Metal-binding</keyword>
<dbReference type="AlphaFoldDB" id="A0A5R9EXW5"/>
<dbReference type="Gene3D" id="3.30.980.10">
    <property type="entry name" value="Threonyl-trna Synthetase, Chain A, domain 2"/>
    <property type="match status" value="1"/>
</dbReference>
<dbReference type="InterPro" id="IPR003156">
    <property type="entry name" value="DHHA1_dom"/>
</dbReference>
<comment type="similarity">
    <text evidence="3">Belongs to the class-II aminoacyl-tRNA synthetase family.</text>
</comment>
<evidence type="ECO:0000256" key="6">
    <source>
        <dbReference type="ARBA" id="ARBA00022555"/>
    </source>
</evidence>
<dbReference type="InterPro" id="IPR009000">
    <property type="entry name" value="Transl_B-barrel_sf"/>
</dbReference>
<keyword evidence="6" id="KW-0820">tRNA-binding</keyword>
<dbReference type="Pfam" id="PF01411">
    <property type="entry name" value="tRNA-synt_2c"/>
    <property type="match status" value="1"/>
</dbReference>
<dbReference type="GO" id="GO:0005524">
    <property type="term" value="F:ATP binding"/>
    <property type="evidence" value="ECO:0007669"/>
    <property type="project" value="UniProtKB-KW"/>
</dbReference>
<evidence type="ECO:0000256" key="4">
    <source>
        <dbReference type="ARBA" id="ARBA00013168"/>
    </source>
</evidence>
<comment type="caution">
    <text evidence="18">The sequence shown here is derived from an EMBL/GenBank/DDBJ whole genome shotgun (WGS) entry which is preliminary data.</text>
</comment>
<evidence type="ECO:0000313" key="19">
    <source>
        <dbReference type="Proteomes" id="UP000308230"/>
    </source>
</evidence>
<evidence type="ECO:0000256" key="3">
    <source>
        <dbReference type="ARBA" id="ARBA00008226"/>
    </source>
</evidence>
<comment type="subcellular location">
    <subcellularLocation>
        <location evidence="2">Cytoplasm</location>
    </subcellularLocation>
</comment>
<dbReference type="PANTHER" id="PTHR43462">
    <property type="entry name" value="ALANYL-TRNA EDITING PROTEIN"/>
    <property type="match status" value="1"/>
</dbReference>
<dbReference type="Proteomes" id="UP000308230">
    <property type="component" value="Unassembled WGS sequence"/>
</dbReference>
<keyword evidence="11" id="KW-0067">ATP-binding</keyword>
<dbReference type="Gene3D" id="3.10.310.40">
    <property type="match status" value="1"/>
</dbReference>
<keyword evidence="9" id="KW-0547">Nucleotide-binding</keyword>
<dbReference type="Pfam" id="PF07973">
    <property type="entry name" value="tRNA_SAD"/>
    <property type="match status" value="1"/>
</dbReference>
<dbReference type="FunFam" id="3.10.310.40:FF:000001">
    <property type="entry name" value="Alanine--tRNA ligase"/>
    <property type="match status" value="1"/>
</dbReference>
<dbReference type="InterPro" id="IPR018163">
    <property type="entry name" value="Thr/Ala-tRNA-synth_IIc_edit"/>
</dbReference>
<evidence type="ECO:0000256" key="12">
    <source>
        <dbReference type="ARBA" id="ARBA00022884"/>
    </source>
</evidence>
<dbReference type="InterPro" id="IPR018165">
    <property type="entry name" value="Ala-tRNA-synth_IIc_core"/>
</dbReference>
<dbReference type="OrthoDB" id="9812949at2"/>
<comment type="cofactor">
    <cofactor evidence="1">
        <name>Zn(2+)</name>
        <dbReference type="ChEBI" id="CHEBI:29105"/>
    </cofactor>
</comment>
<dbReference type="SUPFAM" id="SSF55186">
    <property type="entry name" value="ThrRS/AlaRS common domain"/>
    <property type="match status" value="1"/>
</dbReference>
<accession>A0A5R9EXW5</accession>
<evidence type="ECO:0000256" key="1">
    <source>
        <dbReference type="ARBA" id="ARBA00001947"/>
    </source>
</evidence>
<dbReference type="InterPro" id="IPR012947">
    <property type="entry name" value="tRNA_SAD"/>
</dbReference>
<gene>
    <name evidence="18" type="ORF">FCL54_17335</name>
</gene>
<feature type="domain" description="Alanyl-transfer RNA synthetases family profile" evidence="17">
    <location>
        <begin position="1"/>
        <end position="237"/>
    </location>
</feature>
<name>A0A5R9EXW5_9BACL</name>
<dbReference type="Pfam" id="PF02272">
    <property type="entry name" value="DHHA1"/>
    <property type="match status" value="1"/>
</dbReference>
<keyword evidence="10" id="KW-0862">Zinc</keyword>
<keyword evidence="19" id="KW-1185">Reference proteome</keyword>
<dbReference type="GO" id="GO:0046872">
    <property type="term" value="F:metal ion binding"/>
    <property type="evidence" value="ECO:0007669"/>
    <property type="project" value="UniProtKB-KW"/>
</dbReference>
<dbReference type="Gene3D" id="2.40.30.130">
    <property type="match status" value="1"/>
</dbReference>
<sequence>MTPEKLYYQDPYKRSFSAQILQNEKDEKGRFYVVLDKTAFYPTGGGQPHDTGTINGVDVYDVEEVEGEVRHFTDTPLEGKECNGEIDWIRRFDHMQQHAGQHILSAAFEDIYGYRTVSFHLGKEICTIDLEVPTLHEEEAERAEERANAIILENRPIDTKWVTENEISKYPLRKALSVTDDIRLVIIPDFDYNGCGGTHPNTTGQVSSLKILQWEKQKKNIRVHFVCGNRVLKQLHEKNLVIQRLNGVLSAPQEDLEAAATRILEQQKNLEKTVDELKTELLVQEANKLTEHAITTNGYNLVEKAYSGWTMAELQQLAKNIIHNFDSMLVLLVNENDDRLQLVCARSNDIEINMRELIKRILPEINGKGGGSETVVQGGGEKIISSEALIGKMVEVTNTLN</sequence>
<dbReference type="GO" id="GO:0000049">
    <property type="term" value="F:tRNA binding"/>
    <property type="evidence" value="ECO:0007669"/>
    <property type="project" value="UniProtKB-KW"/>
</dbReference>
<evidence type="ECO:0000259" key="17">
    <source>
        <dbReference type="PROSITE" id="PS50860"/>
    </source>
</evidence>
<dbReference type="GO" id="GO:0005737">
    <property type="term" value="C:cytoplasm"/>
    <property type="evidence" value="ECO:0007669"/>
    <property type="project" value="UniProtKB-SubCell"/>
</dbReference>
<keyword evidence="7" id="KW-0436">Ligase</keyword>
<evidence type="ECO:0000256" key="16">
    <source>
        <dbReference type="SAM" id="Coils"/>
    </source>
</evidence>
<dbReference type="InterPro" id="IPR051335">
    <property type="entry name" value="Alanyl-tRNA_Editing_Enzymes"/>
</dbReference>
<dbReference type="InterPro" id="IPR018164">
    <property type="entry name" value="Ala-tRNA-synth_IIc_N"/>
</dbReference>
<organism evidence="18 19">
    <name type="scientific">Exobacillus caeni</name>
    <dbReference type="NCBI Taxonomy" id="2574798"/>
    <lineage>
        <taxon>Bacteria</taxon>
        <taxon>Bacillati</taxon>
        <taxon>Bacillota</taxon>
        <taxon>Bacilli</taxon>
        <taxon>Bacillales</taxon>
        <taxon>Guptibacillaceae</taxon>
        <taxon>Exobacillus</taxon>
    </lineage>
</organism>
<keyword evidence="13" id="KW-0648">Protein biosynthesis</keyword>
<evidence type="ECO:0000256" key="5">
    <source>
        <dbReference type="ARBA" id="ARBA00017959"/>
    </source>
</evidence>
<evidence type="ECO:0000256" key="7">
    <source>
        <dbReference type="ARBA" id="ARBA00022598"/>
    </source>
</evidence>
<evidence type="ECO:0000256" key="15">
    <source>
        <dbReference type="ARBA" id="ARBA00032577"/>
    </source>
</evidence>
<dbReference type="GO" id="GO:0002161">
    <property type="term" value="F:aminoacyl-tRNA deacylase activity"/>
    <property type="evidence" value="ECO:0007669"/>
    <property type="project" value="UniProtKB-ARBA"/>
</dbReference>
<evidence type="ECO:0000256" key="14">
    <source>
        <dbReference type="ARBA" id="ARBA00023146"/>
    </source>
</evidence>
<dbReference type="SUPFAM" id="SSF50447">
    <property type="entry name" value="Translation proteins"/>
    <property type="match status" value="1"/>
</dbReference>
<keyword evidence="12" id="KW-0694">RNA-binding</keyword>
<keyword evidence="14" id="KW-0030">Aminoacyl-tRNA synthetase</keyword>
<dbReference type="SMART" id="SM00863">
    <property type="entry name" value="tRNA_SAD"/>
    <property type="match status" value="1"/>
</dbReference>
<dbReference type="PROSITE" id="PS50860">
    <property type="entry name" value="AA_TRNA_LIGASE_II_ALA"/>
    <property type="match status" value="1"/>
</dbReference>
<dbReference type="EMBL" id="SWLG01000014">
    <property type="protein sequence ID" value="TLS35957.1"/>
    <property type="molecule type" value="Genomic_DNA"/>
</dbReference>
<evidence type="ECO:0000256" key="8">
    <source>
        <dbReference type="ARBA" id="ARBA00022723"/>
    </source>
</evidence>
<dbReference type="GO" id="GO:0004813">
    <property type="term" value="F:alanine-tRNA ligase activity"/>
    <property type="evidence" value="ECO:0007669"/>
    <property type="project" value="UniProtKB-EC"/>
</dbReference>
<dbReference type="RefSeq" id="WP_138128122.1">
    <property type="nucleotide sequence ID" value="NZ_SWLG01000014.1"/>
</dbReference>
<evidence type="ECO:0000256" key="2">
    <source>
        <dbReference type="ARBA" id="ARBA00004496"/>
    </source>
</evidence>
<protein>
    <recommendedName>
        <fullName evidence="5">Alanine--tRNA ligase</fullName>
        <ecNumber evidence="4">6.1.1.7</ecNumber>
    </recommendedName>
    <alternativeName>
        <fullName evidence="15">Alanyl-tRNA synthetase</fullName>
    </alternativeName>
</protein>
<proteinExistence type="inferred from homology"/>
<evidence type="ECO:0000313" key="18">
    <source>
        <dbReference type="EMBL" id="TLS35957.1"/>
    </source>
</evidence>
<keyword evidence="16" id="KW-0175">Coiled coil</keyword>
<dbReference type="EC" id="6.1.1.7" evidence="4"/>
<reference evidence="18 19" key="1">
    <citation type="submission" date="2019-04" db="EMBL/GenBank/DDBJ databases">
        <title>Bacillus caeni sp. nov., a bacterium isolated from mangrove sediment.</title>
        <authorList>
            <person name="Huang H."/>
            <person name="Mo K."/>
            <person name="Hu Y."/>
        </authorList>
    </citation>
    <scope>NUCLEOTIDE SEQUENCE [LARGE SCALE GENOMIC DNA]</scope>
    <source>
        <strain evidence="18 19">HB172195</strain>
    </source>
</reference>
<dbReference type="GO" id="GO:0006419">
    <property type="term" value="P:alanyl-tRNA aminoacylation"/>
    <property type="evidence" value="ECO:0007669"/>
    <property type="project" value="InterPro"/>
</dbReference>
<dbReference type="PANTHER" id="PTHR43462:SF1">
    <property type="entry name" value="ALANYL-TRNA EDITING PROTEIN AARSD1"/>
    <property type="match status" value="1"/>
</dbReference>
<feature type="coiled-coil region" evidence="16">
    <location>
        <begin position="253"/>
        <end position="287"/>
    </location>
</feature>
<evidence type="ECO:0000256" key="9">
    <source>
        <dbReference type="ARBA" id="ARBA00022741"/>
    </source>
</evidence>